<dbReference type="SMART" id="SM00228">
    <property type="entry name" value="PDZ"/>
    <property type="match status" value="1"/>
</dbReference>
<gene>
    <name evidence="4" type="ORF">CAEBREN_15145</name>
</gene>
<evidence type="ECO:0000259" key="3">
    <source>
        <dbReference type="PROSITE" id="PS50106"/>
    </source>
</evidence>
<dbReference type="InterPro" id="IPR055349">
    <property type="entry name" value="GH2_GIPC"/>
</dbReference>
<proteinExistence type="inferred from homology"/>
<dbReference type="InterPro" id="IPR001478">
    <property type="entry name" value="PDZ"/>
</dbReference>
<dbReference type="OrthoDB" id="6509831at2759"/>
<sequence>MISQPERGTLIYKDNILAPPTRFKEASKQIKSLIDFLDYSTPLTTLTNMQGQYGQYRRSRSRSRSRNAFNRRSNYSSATPVPFKQSSLAPIVELDDQQQPSTSAVIPIVNPLMVAVKELKFACQLAHGSPVAIIDRWADVSELYQTIADCFNISKDDIIFLTVNDFKPEMKNMFTGTLNFKDMLYAHVRGQATELRVLKDDNHFGVTITDNGLGNAFIKVISPGSVFDRMRPATQVGQLIEAVNGEQVLGKRHYQVARVLKNVRRGEECVIRLIAPKSALPGTMKAPKKTGGDLAKGTIRFKSEGGFAVEDIQDQMIQAEMCGKLNELFDQYLGLQDDQLAMRIWETATNCESLWQLSEAIKQSELSVFDFPDGLVFDMWGIIGDLKREQRNKAAAPVMKSSNIPRPTAMSLFD</sequence>
<keyword evidence="5" id="KW-1185">Reference proteome</keyword>
<organism evidence="5">
    <name type="scientific">Caenorhabditis brenneri</name>
    <name type="common">Nematode worm</name>
    <dbReference type="NCBI Taxonomy" id="135651"/>
    <lineage>
        <taxon>Eukaryota</taxon>
        <taxon>Metazoa</taxon>
        <taxon>Ecdysozoa</taxon>
        <taxon>Nematoda</taxon>
        <taxon>Chromadorea</taxon>
        <taxon>Rhabditida</taxon>
        <taxon>Rhabditina</taxon>
        <taxon>Rhabditomorpha</taxon>
        <taxon>Rhabditoidea</taxon>
        <taxon>Rhabditidae</taxon>
        <taxon>Peloderinae</taxon>
        <taxon>Caenorhabditis</taxon>
    </lineage>
</organism>
<dbReference type="EMBL" id="GL379791">
    <property type="protein sequence ID" value="EGT52198.1"/>
    <property type="molecule type" value="Genomic_DNA"/>
</dbReference>
<feature type="compositionally biased region" description="Low complexity" evidence="2">
    <location>
        <begin position="66"/>
        <end position="78"/>
    </location>
</feature>
<protein>
    <recommendedName>
        <fullName evidence="3">PDZ domain-containing protein</fullName>
    </recommendedName>
</protein>
<dbReference type="FunCoup" id="G0MEF5">
    <property type="interactions" value="976"/>
</dbReference>
<dbReference type="CDD" id="cd21180">
    <property type="entry name" value="GH2_GIPC"/>
    <property type="match status" value="1"/>
</dbReference>
<evidence type="ECO:0000313" key="4">
    <source>
        <dbReference type="EMBL" id="EGT52198.1"/>
    </source>
</evidence>
<dbReference type="OMA" id="ETATNCE"/>
<accession>G0MEF5</accession>
<comment type="similarity">
    <text evidence="1">Belongs to the GIPC family.</text>
</comment>
<dbReference type="PROSITE" id="PS50106">
    <property type="entry name" value="PDZ"/>
    <property type="match status" value="1"/>
</dbReference>
<dbReference type="STRING" id="135651.G0MEF5"/>
<dbReference type="InterPro" id="IPR056814">
    <property type="entry name" value="GIPC1-3_GH1"/>
</dbReference>
<evidence type="ECO:0000256" key="2">
    <source>
        <dbReference type="SAM" id="MobiDB-lite"/>
    </source>
</evidence>
<feature type="region of interest" description="Disordered" evidence="2">
    <location>
        <begin position="52"/>
        <end position="81"/>
    </location>
</feature>
<dbReference type="SUPFAM" id="SSF50156">
    <property type="entry name" value="PDZ domain-like"/>
    <property type="match status" value="1"/>
</dbReference>
<dbReference type="InterPro" id="IPR036034">
    <property type="entry name" value="PDZ_sf"/>
</dbReference>
<dbReference type="AlphaFoldDB" id="G0MEF5"/>
<dbReference type="eggNOG" id="KOG3938">
    <property type="taxonomic scope" value="Eukaryota"/>
</dbReference>
<dbReference type="HOGENOM" id="CLU_044527_1_0_1"/>
<dbReference type="Proteomes" id="UP000008068">
    <property type="component" value="Unassembled WGS sequence"/>
</dbReference>
<dbReference type="CDD" id="cd06707">
    <property type="entry name" value="PDZ_GIPC"/>
    <property type="match status" value="1"/>
</dbReference>
<feature type="domain" description="PDZ" evidence="3">
    <location>
        <begin position="194"/>
        <end position="262"/>
    </location>
</feature>
<reference evidence="5" key="1">
    <citation type="submission" date="2011-07" db="EMBL/GenBank/DDBJ databases">
        <authorList>
            <consortium name="Caenorhabditis brenneri Sequencing and Analysis Consortium"/>
            <person name="Wilson R.K."/>
        </authorList>
    </citation>
    <scope>NUCLEOTIDE SEQUENCE [LARGE SCALE GENOMIC DNA]</scope>
    <source>
        <strain evidence="5">PB2801</strain>
    </source>
</reference>
<evidence type="ECO:0000313" key="5">
    <source>
        <dbReference type="Proteomes" id="UP000008068"/>
    </source>
</evidence>
<dbReference type="InterPro" id="IPR017379">
    <property type="entry name" value="GIPC1/2/3"/>
</dbReference>
<name>G0MEF5_CAEBE</name>
<dbReference type="PANTHER" id="PTHR12259:SF1">
    <property type="entry name" value="GH21964P"/>
    <property type="match status" value="1"/>
</dbReference>
<dbReference type="Pfam" id="PF25083">
    <property type="entry name" value="GIPC1_GH1"/>
    <property type="match status" value="1"/>
</dbReference>
<dbReference type="InParanoid" id="G0MEF5"/>
<evidence type="ECO:0000256" key="1">
    <source>
        <dbReference type="ARBA" id="ARBA00009011"/>
    </source>
</evidence>
<dbReference type="PANTHER" id="PTHR12259">
    <property type="entry name" value="RGS-GAIP INTERACTING PROTEIN GIPC"/>
    <property type="match status" value="1"/>
</dbReference>
<dbReference type="Pfam" id="PF25082">
    <property type="entry name" value="GIPC1_GH2"/>
    <property type="match status" value="1"/>
</dbReference>
<dbReference type="Gene3D" id="2.30.42.10">
    <property type="match status" value="1"/>
</dbReference>